<gene>
    <name evidence="2" type="ORF">ACFSUT_29270</name>
</gene>
<comment type="caution">
    <text evidence="2">The sequence shown here is derived from an EMBL/GenBank/DDBJ whole genome shotgun (WGS) entry which is preliminary data.</text>
</comment>
<organism evidence="2 3">
    <name type="scientific">Amycolatopsis albidoflavus</name>
    <dbReference type="NCBI Taxonomy" id="102226"/>
    <lineage>
        <taxon>Bacteria</taxon>
        <taxon>Bacillati</taxon>
        <taxon>Actinomycetota</taxon>
        <taxon>Actinomycetes</taxon>
        <taxon>Pseudonocardiales</taxon>
        <taxon>Pseudonocardiaceae</taxon>
        <taxon>Amycolatopsis</taxon>
    </lineage>
</organism>
<dbReference type="Pfam" id="PF00903">
    <property type="entry name" value="Glyoxalase"/>
    <property type="match status" value="1"/>
</dbReference>
<dbReference type="Gene3D" id="3.30.720.120">
    <property type="match status" value="1"/>
</dbReference>
<reference evidence="3" key="1">
    <citation type="journal article" date="2019" name="Int. J. Syst. Evol. Microbiol.">
        <title>The Global Catalogue of Microorganisms (GCM) 10K type strain sequencing project: providing services to taxonomists for standard genome sequencing and annotation.</title>
        <authorList>
            <consortium name="The Broad Institute Genomics Platform"/>
            <consortium name="The Broad Institute Genome Sequencing Center for Infectious Disease"/>
            <person name="Wu L."/>
            <person name="Ma J."/>
        </authorList>
    </citation>
    <scope>NUCLEOTIDE SEQUENCE [LARGE SCALE GENOMIC DNA]</scope>
    <source>
        <strain evidence="3">CGMCC 4.7638</strain>
    </source>
</reference>
<dbReference type="EMBL" id="JBHUKQ010000015">
    <property type="protein sequence ID" value="MFD2484400.1"/>
    <property type="molecule type" value="Genomic_DNA"/>
</dbReference>
<proteinExistence type="predicted"/>
<dbReference type="InterPro" id="IPR004360">
    <property type="entry name" value="Glyas_Fos-R_dOase_dom"/>
</dbReference>
<dbReference type="PROSITE" id="PS51819">
    <property type="entry name" value="VOC"/>
    <property type="match status" value="1"/>
</dbReference>
<dbReference type="PANTHER" id="PTHR34109">
    <property type="entry name" value="BNAUNNG04460D PROTEIN-RELATED"/>
    <property type="match status" value="1"/>
</dbReference>
<dbReference type="InterPro" id="IPR029068">
    <property type="entry name" value="Glyas_Bleomycin-R_OHBP_Dase"/>
</dbReference>
<dbReference type="RefSeq" id="WP_344274995.1">
    <property type="nucleotide sequence ID" value="NZ_BAAAHV010000012.1"/>
</dbReference>
<evidence type="ECO:0000259" key="1">
    <source>
        <dbReference type="PROSITE" id="PS51819"/>
    </source>
</evidence>
<evidence type="ECO:0000313" key="2">
    <source>
        <dbReference type="EMBL" id="MFD2484400.1"/>
    </source>
</evidence>
<protein>
    <submittedName>
        <fullName evidence="2">VOC family protein</fullName>
    </submittedName>
</protein>
<dbReference type="Gene3D" id="3.30.720.110">
    <property type="match status" value="1"/>
</dbReference>
<keyword evidence="3" id="KW-1185">Reference proteome</keyword>
<dbReference type="SUPFAM" id="SSF54593">
    <property type="entry name" value="Glyoxalase/Bleomycin resistance protein/Dihydroxybiphenyl dioxygenase"/>
    <property type="match status" value="1"/>
</dbReference>
<accession>A0ABW5I5K9</accession>
<dbReference type="InterPro" id="IPR037523">
    <property type="entry name" value="VOC_core"/>
</dbReference>
<sequence>MADNDKAGFRGIGPYLYYENAAAALEWLAEVFGFAEVARYADESGVVREAEMRAGDAQISLHGADPGYWAAQGVPGPVGHMCIVYVDNVDAQWERIRAAGVDGVAPEDKPYGARIAMVTDPGGHQWTFWQHLSDDVELDEGWSEIKAEPPGL</sequence>
<dbReference type="Proteomes" id="UP001597542">
    <property type="component" value="Unassembled WGS sequence"/>
</dbReference>
<feature type="domain" description="VOC" evidence="1">
    <location>
        <begin position="8"/>
        <end position="131"/>
    </location>
</feature>
<name>A0ABW5I5K9_9PSEU</name>
<evidence type="ECO:0000313" key="3">
    <source>
        <dbReference type="Proteomes" id="UP001597542"/>
    </source>
</evidence>